<dbReference type="InterPro" id="IPR003593">
    <property type="entry name" value="AAA+_ATPase"/>
</dbReference>
<organism evidence="6 7">
    <name type="scientific">Lederbergia citri</name>
    <dbReference type="NCBI Taxonomy" id="2833580"/>
    <lineage>
        <taxon>Bacteria</taxon>
        <taxon>Bacillati</taxon>
        <taxon>Bacillota</taxon>
        <taxon>Bacilli</taxon>
        <taxon>Bacillales</taxon>
        <taxon>Bacillaceae</taxon>
        <taxon>Lederbergia</taxon>
    </lineage>
</organism>
<keyword evidence="7" id="KW-1185">Reference proteome</keyword>
<dbReference type="SUPFAM" id="SSF52540">
    <property type="entry name" value="P-loop containing nucleoside triphosphate hydrolases"/>
    <property type="match status" value="1"/>
</dbReference>
<evidence type="ECO:0000259" key="5">
    <source>
        <dbReference type="PROSITE" id="PS50893"/>
    </source>
</evidence>
<proteinExistence type="inferred from homology"/>
<comment type="similarity">
    <text evidence="1">Belongs to the ABC transporter superfamily.</text>
</comment>
<evidence type="ECO:0000313" key="7">
    <source>
        <dbReference type="Proteomes" id="UP000681414"/>
    </source>
</evidence>
<feature type="domain" description="ABC transporter" evidence="5">
    <location>
        <begin position="6"/>
        <end position="258"/>
    </location>
</feature>
<dbReference type="PROSITE" id="PS00211">
    <property type="entry name" value="ABC_TRANSPORTER_1"/>
    <property type="match status" value="1"/>
</dbReference>
<dbReference type="NCBIfam" id="TIGR01727">
    <property type="entry name" value="oligo_HPY"/>
    <property type="match status" value="1"/>
</dbReference>
<dbReference type="GO" id="GO:0016887">
    <property type="term" value="F:ATP hydrolysis activity"/>
    <property type="evidence" value="ECO:0007669"/>
    <property type="project" value="InterPro"/>
</dbReference>
<keyword evidence="2" id="KW-0813">Transport</keyword>
<evidence type="ECO:0000313" key="6">
    <source>
        <dbReference type="EMBL" id="MBS4197627.1"/>
    </source>
</evidence>
<name>A0A942YII2_9BACI</name>
<keyword evidence="3" id="KW-0547">Nucleotide-binding</keyword>
<evidence type="ECO:0000256" key="4">
    <source>
        <dbReference type="ARBA" id="ARBA00022840"/>
    </source>
</evidence>
<dbReference type="Proteomes" id="UP000681414">
    <property type="component" value="Unassembled WGS sequence"/>
</dbReference>
<evidence type="ECO:0000256" key="2">
    <source>
        <dbReference type="ARBA" id="ARBA00022448"/>
    </source>
</evidence>
<dbReference type="GO" id="GO:0015833">
    <property type="term" value="P:peptide transport"/>
    <property type="evidence" value="ECO:0007669"/>
    <property type="project" value="InterPro"/>
</dbReference>
<dbReference type="Pfam" id="PF00005">
    <property type="entry name" value="ABC_tran"/>
    <property type="match status" value="1"/>
</dbReference>
<dbReference type="AlphaFoldDB" id="A0A942YII2"/>
<protein>
    <submittedName>
        <fullName evidence="6">ABC transporter ATP-binding protein</fullName>
    </submittedName>
</protein>
<dbReference type="InterPro" id="IPR013563">
    <property type="entry name" value="Oligopep_ABC_C"/>
</dbReference>
<dbReference type="PANTHER" id="PTHR43230">
    <property type="entry name" value="ABC-TYPE DIPEPTIDE/OLIGOPEPTIDE TRANSPORT SYSTEM, ATPASE COMPONENT"/>
    <property type="match status" value="1"/>
</dbReference>
<accession>A0A942YII2</accession>
<dbReference type="InterPro" id="IPR003439">
    <property type="entry name" value="ABC_transporter-like_ATP-bd"/>
</dbReference>
<comment type="caution">
    <text evidence="6">The sequence shown here is derived from an EMBL/GenBank/DDBJ whole genome shotgun (WGS) entry which is preliminary data.</text>
</comment>
<dbReference type="PROSITE" id="PS50893">
    <property type="entry name" value="ABC_TRANSPORTER_2"/>
    <property type="match status" value="1"/>
</dbReference>
<dbReference type="Pfam" id="PF08352">
    <property type="entry name" value="oligo_HPY"/>
    <property type="match status" value="1"/>
</dbReference>
<sequence>MAQNILEINDLSRQFKIGGMIFGKKLTAVDQVSISLAGDKPQIMSIVGESGCGKTTMAKMILQLLEPTSGNIVIDGVPLSHYAKRKNRKEFYKMVQPIFQNPFTSFSSRKRVDSYLYETAINLDIAKTRKEAKAVVSEVLASVGIEIDHVIGKYPNQFSGGELQRISIARALIPKPKLIVADEPVAMIDASLRMNIVNLFKKLKDEYNVNFIYITHDLSTAYYVSDYIATMYRGNLIEFGYAKKVLNEPAHPYTELLLDSIPRVGRKWDQDVAPPVMESKEYEMEGCKFAGRCIYAKEICHTTKPDMIHLNQQHKVLCFKHNDYKPENHIRVYEKLDRSSSDEFKITM</sequence>
<dbReference type="CDD" id="cd03257">
    <property type="entry name" value="ABC_NikE_OppD_transporters"/>
    <property type="match status" value="1"/>
</dbReference>
<dbReference type="InterPro" id="IPR017871">
    <property type="entry name" value="ABC_transporter-like_CS"/>
</dbReference>
<dbReference type="SMART" id="SM00382">
    <property type="entry name" value="AAA"/>
    <property type="match status" value="1"/>
</dbReference>
<dbReference type="InterPro" id="IPR027417">
    <property type="entry name" value="P-loop_NTPase"/>
</dbReference>
<evidence type="ECO:0000256" key="1">
    <source>
        <dbReference type="ARBA" id="ARBA00005417"/>
    </source>
</evidence>
<keyword evidence="4 6" id="KW-0067">ATP-binding</keyword>
<dbReference type="GO" id="GO:0005524">
    <property type="term" value="F:ATP binding"/>
    <property type="evidence" value="ECO:0007669"/>
    <property type="project" value="UniProtKB-KW"/>
</dbReference>
<dbReference type="Gene3D" id="3.40.50.300">
    <property type="entry name" value="P-loop containing nucleotide triphosphate hydrolases"/>
    <property type="match status" value="1"/>
</dbReference>
<dbReference type="EMBL" id="JAGYPG010000004">
    <property type="protein sequence ID" value="MBS4197627.1"/>
    <property type="molecule type" value="Genomic_DNA"/>
</dbReference>
<reference evidence="6 7" key="1">
    <citation type="submission" date="2021-05" db="EMBL/GenBank/DDBJ databases">
        <title>Novel Bacillus species.</title>
        <authorList>
            <person name="Liu G."/>
        </authorList>
    </citation>
    <scope>NUCLEOTIDE SEQUENCE [LARGE SCALE GENOMIC DNA]</scope>
    <source>
        <strain evidence="7">FJAT-49780</strain>
    </source>
</reference>
<evidence type="ECO:0000256" key="3">
    <source>
        <dbReference type="ARBA" id="ARBA00022741"/>
    </source>
</evidence>
<dbReference type="RefSeq" id="WP_213126841.1">
    <property type="nucleotide sequence ID" value="NZ_JAGYPG010000004.1"/>
</dbReference>
<gene>
    <name evidence="6" type="ORF">KHA97_21505</name>
</gene>
<dbReference type="PANTHER" id="PTHR43230:SF3">
    <property type="entry name" value="ABC-TYPE DIPEPTIDE_OLIGOPEPTIDE TRANSPORT SYSTEM, ATPASE COMPONENT"/>
    <property type="match status" value="1"/>
</dbReference>